<dbReference type="InterPro" id="IPR026913">
    <property type="entry name" value="METTL24"/>
</dbReference>
<evidence type="ECO:0000256" key="1">
    <source>
        <dbReference type="SAM" id="Phobius"/>
    </source>
</evidence>
<name>A0A176WP38_MARPO</name>
<gene>
    <name evidence="2" type="ORF">AXG93_2528s1970</name>
</gene>
<organism evidence="2 3">
    <name type="scientific">Marchantia polymorpha subsp. ruderalis</name>
    <dbReference type="NCBI Taxonomy" id="1480154"/>
    <lineage>
        <taxon>Eukaryota</taxon>
        <taxon>Viridiplantae</taxon>
        <taxon>Streptophyta</taxon>
        <taxon>Embryophyta</taxon>
        <taxon>Marchantiophyta</taxon>
        <taxon>Marchantiopsida</taxon>
        <taxon>Marchantiidae</taxon>
        <taxon>Marchantiales</taxon>
        <taxon>Marchantiaceae</taxon>
        <taxon>Marchantia</taxon>
    </lineage>
</organism>
<evidence type="ECO:0000313" key="3">
    <source>
        <dbReference type="Proteomes" id="UP000077202"/>
    </source>
</evidence>
<comment type="caution">
    <text evidence="2">The sequence shown here is derived from an EMBL/GenBank/DDBJ whole genome shotgun (WGS) entry which is preliminary data.</text>
</comment>
<proteinExistence type="predicted"/>
<dbReference type="Proteomes" id="UP000077202">
    <property type="component" value="Unassembled WGS sequence"/>
</dbReference>
<accession>A0A176WP38</accession>
<keyword evidence="3" id="KW-1185">Reference proteome</keyword>
<dbReference type="PANTHER" id="PTHR32026:SF27">
    <property type="entry name" value="METHYLTRANSFERASE FKBM DOMAIN-CONTAINING PROTEIN-RELATED"/>
    <property type="match status" value="1"/>
</dbReference>
<sequence length="405" mass="46668">MGLLRRCPTNVILCGVIWVLVTWIVLDYLVIRSDNTTPALQHQGSVPLAENVYQPRWRTQVEGRRGNGDCRSPGGHFEDDGDYEKAANPWSQVKWIGQPAACRVRGELIERLDVVNNFRRGFALQFANDVEDRTHILPWLLGTKIDLNRRNRRVFLDLGSNTFASSIQWFIQMYPCDFTEIHAFERRLDLLQIPQAFSEKDNWVNENPAARRTRARPGVPSWILKRIKVYNKFVSDADDVDTSAVNITRFMKEELKLTAGDTVIVKMDIEDSEWPILTRWLNDPEMVGIVDEIFVESFPQHPEIFCFSRTSVLKRRLGGFDLPILRNDHLLEEVMGTSKFYSAKQSKICVGNEEERARPSKCNSFSRFRLFDEWTLETTWSAEGNCNGTMPVPDATTRSCMDTLK</sequence>
<dbReference type="AlphaFoldDB" id="A0A176WP38"/>
<reference evidence="2" key="1">
    <citation type="submission" date="2016-03" db="EMBL/GenBank/DDBJ databases">
        <title>Mechanisms controlling the formation of the plant cell surface in tip-growing cells are functionally conserved among land plants.</title>
        <authorList>
            <person name="Honkanen S."/>
            <person name="Jones V.A."/>
            <person name="Morieri G."/>
            <person name="Champion C."/>
            <person name="Hetherington A.J."/>
            <person name="Kelly S."/>
            <person name="Saint-Marcoux D."/>
            <person name="Proust H."/>
            <person name="Prescott H."/>
            <person name="Dolan L."/>
        </authorList>
    </citation>
    <scope>NUCLEOTIDE SEQUENCE [LARGE SCALE GENOMIC DNA]</scope>
    <source>
        <tissue evidence="2">Whole gametophyte</tissue>
    </source>
</reference>
<keyword evidence="1" id="KW-1133">Transmembrane helix</keyword>
<feature type="transmembrane region" description="Helical" evidence="1">
    <location>
        <begin position="12"/>
        <end position="31"/>
    </location>
</feature>
<protein>
    <recommendedName>
        <fullName evidence="4">Methyltransferase FkbM domain-containing protein</fullName>
    </recommendedName>
</protein>
<evidence type="ECO:0008006" key="4">
    <source>
        <dbReference type="Google" id="ProtNLM"/>
    </source>
</evidence>
<keyword evidence="1" id="KW-0472">Membrane</keyword>
<dbReference type="EMBL" id="LVLJ01000312">
    <property type="protein sequence ID" value="OAE34829.1"/>
    <property type="molecule type" value="Genomic_DNA"/>
</dbReference>
<dbReference type="PANTHER" id="PTHR32026">
    <property type="entry name" value="METHYLTRANSFERASE-LIKE PROTEIN 24"/>
    <property type="match status" value="1"/>
</dbReference>
<evidence type="ECO:0000313" key="2">
    <source>
        <dbReference type="EMBL" id="OAE34829.1"/>
    </source>
</evidence>
<keyword evidence="1" id="KW-0812">Transmembrane</keyword>